<dbReference type="PANTHER" id="PTHR36974:SF1">
    <property type="entry name" value="DOXX FAMILY MEMBRANE PROTEIN"/>
    <property type="match status" value="1"/>
</dbReference>
<reference evidence="1" key="1">
    <citation type="journal article" date="2021" name="PeerJ">
        <title>Extensive microbial diversity within the chicken gut microbiome revealed by metagenomics and culture.</title>
        <authorList>
            <person name="Gilroy R."/>
            <person name="Ravi A."/>
            <person name="Getino M."/>
            <person name="Pursley I."/>
            <person name="Horton D.L."/>
            <person name="Alikhan N.F."/>
            <person name="Baker D."/>
            <person name="Gharbi K."/>
            <person name="Hall N."/>
            <person name="Watson M."/>
            <person name="Adriaenssens E.M."/>
            <person name="Foster-Nyarko E."/>
            <person name="Jarju S."/>
            <person name="Secka A."/>
            <person name="Antonio M."/>
            <person name="Oren A."/>
            <person name="Chaudhuri R.R."/>
            <person name="La Ragione R."/>
            <person name="Hildebrand F."/>
            <person name="Pallen M.J."/>
        </authorList>
    </citation>
    <scope>NUCLEOTIDE SEQUENCE</scope>
    <source>
        <strain evidence="1">4376</strain>
    </source>
</reference>
<name>A0A9D1RXP3_9CORY</name>
<dbReference type="AlphaFoldDB" id="A0A9D1RXP3"/>
<accession>A0A9D1RXP3</accession>
<proteinExistence type="predicted"/>
<dbReference type="Proteomes" id="UP000824189">
    <property type="component" value="Unassembled WGS sequence"/>
</dbReference>
<organism evidence="1 2">
    <name type="scientific">Candidatus Corynebacterium gallistercoris</name>
    <dbReference type="NCBI Taxonomy" id="2838530"/>
    <lineage>
        <taxon>Bacteria</taxon>
        <taxon>Bacillati</taxon>
        <taxon>Actinomycetota</taxon>
        <taxon>Actinomycetes</taxon>
        <taxon>Mycobacteriales</taxon>
        <taxon>Corynebacteriaceae</taxon>
        <taxon>Corynebacterium</taxon>
    </lineage>
</organism>
<protein>
    <submittedName>
        <fullName evidence="1">Uncharacterized protein</fullName>
    </submittedName>
</protein>
<comment type="caution">
    <text evidence="1">The sequence shown here is derived from an EMBL/GenBank/DDBJ whole genome shotgun (WGS) entry which is preliminary data.</text>
</comment>
<evidence type="ECO:0000313" key="2">
    <source>
        <dbReference type="Proteomes" id="UP000824189"/>
    </source>
</evidence>
<reference evidence="1" key="2">
    <citation type="submission" date="2021-04" db="EMBL/GenBank/DDBJ databases">
        <authorList>
            <person name="Gilroy R."/>
        </authorList>
    </citation>
    <scope>NUCLEOTIDE SEQUENCE</scope>
    <source>
        <strain evidence="1">4376</strain>
    </source>
</reference>
<evidence type="ECO:0000313" key="1">
    <source>
        <dbReference type="EMBL" id="HIW95657.1"/>
    </source>
</evidence>
<dbReference type="PANTHER" id="PTHR36974">
    <property type="entry name" value="MEMBRANE PROTEIN-RELATED"/>
    <property type="match status" value="1"/>
</dbReference>
<sequence>MKHARGAVWATVFGVAGVLHFAQPKPFDGLVPEGLPGSPRFYTNASGVAELVLSAVIAGCTAVDAVQTRSAGSAELAGERRRDASGGVPPTSTAASLLQDWVAPATAGFLLAVWPGNMKMAWDWRRRPLKQRAIAFARVPLQVPMVLSAAKLGR</sequence>
<dbReference type="EMBL" id="DXFZ01000049">
    <property type="protein sequence ID" value="HIW95657.1"/>
    <property type="molecule type" value="Genomic_DNA"/>
</dbReference>
<gene>
    <name evidence="1" type="ORF">H9867_04120</name>
</gene>